<accession>E4XGU2</accession>
<feature type="signal peptide" evidence="2">
    <location>
        <begin position="1"/>
        <end position="15"/>
    </location>
</feature>
<keyword evidence="2" id="KW-0732">Signal</keyword>
<dbReference type="Proteomes" id="UP000001307">
    <property type="component" value="Unassembled WGS sequence"/>
</dbReference>
<feature type="transmembrane region" description="Helical" evidence="1">
    <location>
        <begin position="332"/>
        <end position="354"/>
    </location>
</feature>
<evidence type="ECO:0000313" key="3">
    <source>
        <dbReference type="EMBL" id="CBY09890.1"/>
    </source>
</evidence>
<evidence type="ECO:0000256" key="2">
    <source>
        <dbReference type="SAM" id="SignalP"/>
    </source>
</evidence>
<dbReference type="AlphaFoldDB" id="E4XGU2"/>
<evidence type="ECO:0000313" key="4">
    <source>
        <dbReference type="Proteomes" id="UP000001307"/>
    </source>
</evidence>
<keyword evidence="1" id="KW-0472">Membrane</keyword>
<feature type="chain" id="PRO_5013265951" description="Ig-like domain-containing protein" evidence="2">
    <location>
        <begin position="16"/>
        <end position="448"/>
    </location>
</feature>
<keyword evidence="1" id="KW-1133">Transmembrane helix</keyword>
<evidence type="ECO:0000256" key="1">
    <source>
        <dbReference type="SAM" id="Phobius"/>
    </source>
</evidence>
<dbReference type="EMBL" id="FN653049">
    <property type="protein sequence ID" value="CBY09890.1"/>
    <property type="molecule type" value="Genomic_DNA"/>
</dbReference>
<dbReference type="OrthoDB" id="5843397at2759"/>
<gene>
    <name evidence="3" type="ORF">GSOID_T00010707001</name>
</gene>
<proteinExistence type="predicted"/>
<keyword evidence="1" id="KW-0812">Transmembrane</keyword>
<reference evidence="3" key="1">
    <citation type="journal article" date="2010" name="Science">
        <title>Plasticity of animal genome architecture unmasked by rapid evolution of a pelagic tunicate.</title>
        <authorList>
            <person name="Denoeud F."/>
            <person name="Henriet S."/>
            <person name="Mungpakdee S."/>
            <person name="Aury J.M."/>
            <person name="Da Silva C."/>
            <person name="Brinkmann H."/>
            <person name="Mikhaleva J."/>
            <person name="Olsen L.C."/>
            <person name="Jubin C."/>
            <person name="Canestro C."/>
            <person name="Bouquet J.M."/>
            <person name="Danks G."/>
            <person name="Poulain J."/>
            <person name="Campsteijn C."/>
            <person name="Adamski M."/>
            <person name="Cross I."/>
            <person name="Yadetie F."/>
            <person name="Muffato M."/>
            <person name="Louis A."/>
            <person name="Butcher S."/>
            <person name="Tsagkogeorga G."/>
            <person name="Konrad A."/>
            <person name="Singh S."/>
            <person name="Jensen M.F."/>
            <person name="Cong E.H."/>
            <person name="Eikeseth-Otteraa H."/>
            <person name="Noel B."/>
            <person name="Anthouard V."/>
            <person name="Porcel B.M."/>
            <person name="Kachouri-Lafond R."/>
            <person name="Nishino A."/>
            <person name="Ugolini M."/>
            <person name="Chourrout P."/>
            <person name="Nishida H."/>
            <person name="Aasland R."/>
            <person name="Huzurbazar S."/>
            <person name="Westhof E."/>
            <person name="Delsuc F."/>
            <person name="Lehrach H."/>
            <person name="Reinhardt R."/>
            <person name="Weissenbach J."/>
            <person name="Roy S.W."/>
            <person name="Artiguenave F."/>
            <person name="Postlethwait J.H."/>
            <person name="Manak J.R."/>
            <person name="Thompson E.M."/>
            <person name="Jaillon O."/>
            <person name="Du Pasquier L."/>
            <person name="Boudinot P."/>
            <person name="Liberles D.A."/>
            <person name="Volff J.N."/>
            <person name="Philippe H."/>
            <person name="Lenhard B."/>
            <person name="Roest Crollius H."/>
            <person name="Wincker P."/>
            <person name="Chourrout D."/>
        </authorList>
    </citation>
    <scope>NUCLEOTIDE SEQUENCE [LARGE SCALE GENOMIC DNA]</scope>
</reference>
<protein>
    <recommendedName>
        <fullName evidence="5">Ig-like domain-containing protein</fullName>
    </recommendedName>
</protein>
<name>E4XGU2_OIKDI</name>
<sequence>MRNLIFLILHLAVNAENAQLVTVKEGHMINFPLRPFASPELHDLLSIMLKDDSANVLFFAVIQNGKVLKQGNSEFNSDQAGTVLIKSNAKLSDEKKYVITYVATKELEDEFEVVILQAPTVEIDKKYDGQYVTHSVDPILLATCTAVGGKPAKSIVEWSVRKADGQFQKVAGAEGENSADLKLVIDKDLINDLSFICHVQHDAVDVPIGKDFHVPLRFKPFSPIFAVRSVVCTQDGSAIKEISVTCADDRSRAAKPSVADYEITLPNNAVKSWRELVLTPQEMGIYESASYSTAVLRCSTQNSIGKSTSASINLGRAYDEHCRATIGASFNVIIVIVVLILIIIIVVGIVTWLFREQIKAKFAKEPVDYDPAEERSSITPPPTYPATRLNSGVSLVGGTLKRENGGTLRSDSGNARLIVRDESDYVDTVDDRYADEEIHFDPRRTFPV</sequence>
<evidence type="ECO:0008006" key="5">
    <source>
        <dbReference type="Google" id="ProtNLM"/>
    </source>
</evidence>
<dbReference type="InParanoid" id="E4XGU2"/>
<keyword evidence="4" id="KW-1185">Reference proteome</keyword>
<organism evidence="3">
    <name type="scientific">Oikopleura dioica</name>
    <name type="common">Tunicate</name>
    <dbReference type="NCBI Taxonomy" id="34765"/>
    <lineage>
        <taxon>Eukaryota</taxon>
        <taxon>Metazoa</taxon>
        <taxon>Chordata</taxon>
        <taxon>Tunicata</taxon>
        <taxon>Appendicularia</taxon>
        <taxon>Copelata</taxon>
        <taxon>Oikopleuridae</taxon>
        <taxon>Oikopleura</taxon>
    </lineage>
</organism>